<evidence type="ECO:0000256" key="3">
    <source>
        <dbReference type="SAM" id="Phobius"/>
    </source>
</evidence>
<dbReference type="Proteomes" id="UP000694865">
    <property type="component" value="Unplaced"/>
</dbReference>
<keyword evidence="1" id="KW-0645">Protease</keyword>
<keyword evidence="1" id="KW-0325">Glycoprotein</keyword>
<dbReference type="InterPro" id="IPR008257">
    <property type="entry name" value="Pept_M19"/>
</dbReference>
<evidence type="ECO:0000256" key="2">
    <source>
        <dbReference type="SAM" id="MobiDB-lite"/>
    </source>
</evidence>
<keyword evidence="1" id="KW-0449">Lipoprotein</keyword>
<keyword evidence="1" id="KW-0224">Dipeptidase</keyword>
<gene>
    <name evidence="5" type="primary">LOC100378853</name>
</gene>
<feature type="region of interest" description="Disordered" evidence="2">
    <location>
        <begin position="1"/>
        <end position="26"/>
    </location>
</feature>
<keyword evidence="1" id="KW-0482">Metalloprotease</keyword>
<dbReference type="GeneID" id="100378853"/>
<dbReference type="PANTHER" id="PTHR10443">
    <property type="entry name" value="MICROSOMAL DIPEPTIDASE"/>
    <property type="match status" value="1"/>
</dbReference>
<feature type="region of interest" description="Disordered" evidence="2">
    <location>
        <begin position="427"/>
        <end position="452"/>
    </location>
</feature>
<evidence type="ECO:0000313" key="4">
    <source>
        <dbReference type="Proteomes" id="UP000694865"/>
    </source>
</evidence>
<comment type="subunit">
    <text evidence="1">Homodimer; disulfide-linked.</text>
</comment>
<feature type="transmembrane region" description="Helical" evidence="3">
    <location>
        <begin position="53"/>
        <end position="76"/>
    </location>
</feature>
<accession>A0ABM0LXV7</accession>
<organism evidence="4 5">
    <name type="scientific">Saccoglossus kowalevskii</name>
    <name type="common">Acorn worm</name>
    <dbReference type="NCBI Taxonomy" id="10224"/>
    <lineage>
        <taxon>Eukaryota</taxon>
        <taxon>Metazoa</taxon>
        <taxon>Hemichordata</taxon>
        <taxon>Enteropneusta</taxon>
        <taxon>Harrimaniidae</taxon>
        <taxon>Saccoglossus</taxon>
    </lineage>
</organism>
<comment type="catalytic activity">
    <reaction evidence="1">
        <text>an L-aminoacyl-L-amino acid + H2O = 2 an L-alpha-amino acid</text>
        <dbReference type="Rhea" id="RHEA:48940"/>
        <dbReference type="ChEBI" id="CHEBI:15377"/>
        <dbReference type="ChEBI" id="CHEBI:59869"/>
        <dbReference type="ChEBI" id="CHEBI:77460"/>
        <dbReference type="EC" id="3.4.13.19"/>
    </reaction>
</comment>
<keyword evidence="1" id="KW-0479">Metal-binding</keyword>
<comment type="similarity">
    <text evidence="1">Belongs to the metallo-dependent hydrolases superfamily. Peptidase M19 family.</text>
</comment>
<keyword evidence="1" id="KW-0378">Hydrolase</keyword>
<keyword evidence="3" id="KW-0812">Transmembrane</keyword>
<name>A0ABM0LXV7_SACKO</name>
<keyword evidence="1" id="KW-0336">GPI-anchor</keyword>
<keyword evidence="1" id="KW-1015">Disulfide bond</keyword>
<dbReference type="Gene3D" id="3.20.20.140">
    <property type="entry name" value="Metal-dependent hydrolases"/>
    <property type="match status" value="1"/>
</dbReference>
<comment type="cofactor">
    <cofactor evidence="1">
        <name>Zn(2+)</name>
        <dbReference type="ChEBI" id="CHEBI:29105"/>
    </cofactor>
</comment>
<evidence type="ECO:0000256" key="1">
    <source>
        <dbReference type="RuleBase" id="RU341113"/>
    </source>
</evidence>
<keyword evidence="1" id="KW-0862">Zinc</keyword>
<protein>
    <recommendedName>
        <fullName evidence="1">Dipeptidase</fullName>
        <ecNumber evidence="1">3.4.13.19</ecNumber>
    </recommendedName>
</protein>
<sequence length="452" mass="50553">MNQNSETSTKLRKQSNVEEPAADGPDRIFRVGADQDLLKPEVKISHLSNRNTILLGLGLFLVIVTAMTASTAVAAAEKRKREPMTRTQAVLTNTPLIDGNNDLAWQIRVHHNNRLEDVNLLADMSGYWEISHTDIPRMREGRVGAQFWSAYTSCDAQYKDATSQTLDQIDVIRRMINKYPSTFQFVTTSDGIMEAFRDNKIASLIGVESGHSIDSSLAKLRQFYNLGVRYLTLTGDCSTPWADAHNQQAVNGGLSEFGKVVIQEMNRLGMIVDLSGTHPDTMRDVLEISEAPVIFSHSAAYEKCKHTRNVPDDVLLSLRTNNGIVMVNFNSDMISCDESEATLMNVADHIDYIRRKIGATHVGLGAEFDGIVRPATGLEDTSKYPALIMELISRGWADEEVELLVGKNLLQVFEWVEQVRNKKYEDGEKPHEDVMESQSSTDNCRSEWNGLQ</sequence>
<dbReference type="PANTHER" id="PTHR10443:SF12">
    <property type="entry name" value="DIPEPTIDASE"/>
    <property type="match status" value="1"/>
</dbReference>
<keyword evidence="4" id="KW-1185">Reference proteome</keyword>
<proteinExistence type="inferred from homology"/>
<dbReference type="InterPro" id="IPR032466">
    <property type="entry name" value="Metal_Hydrolase"/>
</dbReference>
<dbReference type="CDD" id="cd01301">
    <property type="entry name" value="rDP_like"/>
    <property type="match status" value="1"/>
</dbReference>
<comment type="subcellular location">
    <subcellularLocation>
        <location evidence="1">Membrane</location>
        <topology evidence="1">Lipid-anchor</topology>
        <topology evidence="1">GPI-anchor</topology>
    </subcellularLocation>
</comment>
<dbReference type="SUPFAM" id="SSF51556">
    <property type="entry name" value="Metallo-dependent hydrolases"/>
    <property type="match status" value="1"/>
</dbReference>
<dbReference type="Pfam" id="PF01244">
    <property type="entry name" value="Peptidase_M19"/>
    <property type="match status" value="1"/>
</dbReference>
<keyword evidence="3" id="KW-0472">Membrane</keyword>
<dbReference type="PROSITE" id="PS51365">
    <property type="entry name" value="RENAL_DIPEPTIDASE_2"/>
    <property type="match status" value="1"/>
</dbReference>
<dbReference type="EC" id="3.4.13.19" evidence="1"/>
<keyword evidence="3" id="KW-1133">Transmembrane helix</keyword>
<dbReference type="RefSeq" id="XP_006812598.1">
    <property type="nucleotide sequence ID" value="XM_006812535.1"/>
</dbReference>
<reference evidence="5" key="1">
    <citation type="submission" date="2025-08" db="UniProtKB">
        <authorList>
            <consortium name="RefSeq"/>
        </authorList>
    </citation>
    <scope>IDENTIFICATION</scope>
    <source>
        <tissue evidence="5">Testes</tissue>
    </source>
</reference>
<evidence type="ECO:0000313" key="5">
    <source>
        <dbReference type="RefSeq" id="XP_006812598.1"/>
    </source>
</evidence>